<dbReference type="EMBL" id="WIXP02000016">
    <property type="protein sequence ID" value="KAF6198548.1"/>
    <property type="molecule type" value="Genomic_DNA"/>
</dbReference>
<proteinExistence type="predicted"/>
<dbReference type="Pfam" id="PF00075">
    <property type="entry name" value="RNase_H"/>
    <property type="match status" value="1"/>
</dbReference>
<organism evidence="1 2">
    <name type="scientific">Apolygus lucorum</name>
    <name type="common">Small green plant bug</name>
    <name type="synonym">Lygocoris lucorum</name>
    <dbReference type="NCBI Taxonomy" id="248454"/>
    <lineage>
        <taxon>Eukaryota</taxon>
        <taxon>Metazoa</taxon>
        <taxon>Ecdysozoa</taxon>
        <taxon>Arthropoda</taxon>
        <taxon>Hexapoda</taxon>
        <taxon>Insecta</taxon>
        <taxon>Pterygota</taxon>
        <taxon>Neoptera</taxon>
        <taxon>Paraneoptera</taxon>
        <taxon>Hemiptera</taxon>
        <taxon>Heteroptera</taxon>
        <taxon>Panheteroptera</taxon>
        <taxon>Cimicomorpha</taxon>
        <taxon>Miridae</taxon>
        <taxon>Mirini</taxon>
        <taxon>Apolygus</taxon>
    </lineage>
</organism>
<comment type="caution">
    <text evidence="1">The sequence shown here is derived from an EMBL/GenBank/DDBJ whole genome shotgun (WGS) entry which is preliminary data.</text>
</comment>
<dbReference type="GO" id="GO:0003676">
    <property type="term" value="F:nucleic acid binding"/>
    <property type="evidence" value="ECO:0007669"/>
    <property type="project" value="InterPro"/>
</dbReference>
<dbReference type="OrthoDB" id="6618110at2759"/>
<gene>
    <name evidence="1" type="ORF">GE061_008296</name>
</gene>
<dbReference type="Gene3D" id="3.30.420.10">
    <property type="entry name" value="Ribonuclease H-like superfamily/Ribonuclease H"/>
    <property type="match status" value="1"/>
</dbReference>
<dbReference type="SUPFAM" id="SSF53098">
    <property type="entry name" value="Ribonuclease H-like"/>
    <property type="match status" value="1"/>
</dbReference>
<evidence type="ECO:0000313" key="2">
    <source>
        <dbReference type="Proteomes" id="UP000466442"/>
    </source>
</evidence>
<dbReference type="AlphaFoldDB" id="A0A6A4J0Q4"/>
<dbReference type="PROSITE" id="PS50879">
    <property type="entry name" value="RNASE_H_1"/>
    <property type="match status" value="1"/>
</dbReference>
<reference evidence="1" key="1">
    <citation type="journal article" date="2021" name="Mol. Ecol. Resour.">
        <title>Apolygus lucorum genome provides insights into omnivorousness and mesophyll feeding.</title>
        <authorList>
            <person name="Liu Y."/>
            <person name="Liu H."/>
            <person name="Wang H."/>
            <person name="Huang T."/>
            <person name="Liu B."/>
            <person name="Yang B."/>
            <person name="Yin L."/>
            <person name="Li B."/>
            <person name="Zhang Y."/>
            <person name="Zhang S."/>
            <person name="Jiang F."/>
            <person name="Zhang X."/>
            <person name="Ren Y."/>
            <person name="Wang B."/>
            <person name="Wang S."/>
            <person name="Lu Y."/>
            <person name="Wu K."/>
            <person name="Fan W."/>
            <person name="Wang G."/>
        </authorList>
    </citation>
    <scope>NUCLEOTIDE SEQUENCE</scope>
    <source>
        <strain evidence="1">12Hb</strain>
    </source>
</reference>
<dbReference type="InterPro" id="IPR012337">
    <property type="entry name" value="RNaseH-like_sf"/>
</dbReference>
<keyword evidence="2" id="KW-1185">Reference proteome</keyword>
<dbReference type="InterPro" id="IPR036397">
    <property type="entry name" value="RNaseH_sf"/>
</dbReference>
<accession>A0A6A4J0Q4</accession>
<name>A0A6A4J0Q4_APOLU</name>
<protein>
    <submittedName>
        <fullName evidence="1">Uncharacterized protein</fullName>
    </submittedName>
</protein>
<dbReference type="GO" id="GO:0004523">
    <property type="term" value="F:RNA-DNA hybrid ribonuclease activity"/>
    <property type="evidence" value="ECO:0007669"/>
    <property type="project" value="InterPro"/>
</dbReference>
<dbReference type="InterPro" id="IPR002156">
    <property type="entry name" value="RNaseH_domain"/>
</dbReference>
<dbReference type="CDD" id="cd09276">
    <property type="entry name" value="Rnase_HI_RT_non_LTR"/>
    <property type="match status" value="1"/>
</dbReference>
<evidence type="ECO:0000313" key="1">
    <source>
        <dbReference type="EMBL" id="KAF6198548.1"/>
    </source>
</evidence>
<sequence length="171" mass="19686">MSVAGLLTQMEAVLMLTLYRDGDVIFEKKFHLADWCSNNQSELLAIAEALSWISEQDISEDTRRVTLWTDSQVSLVCLKNLTIRRQTVEWIQQTVWSLRNGNWRVAMRWVRAHDGTVGNEDADRLAKEAAMDEEVVVSFHLAQLTFTARMSSEASLKERNREWNLSQKGLK</sequence>
<dbReference type="Proteomes" id="UP000466442">
    <property type="component" value="Linkage Group LG16"/>
</dbReference>